<feature type="transmembrane region" description="Helical" evidence="5">
    <location>
        <begin position="134"/>
        <end position="164"/>
    </location>
</feature>
<organism evidence="7 8">
    <name type="scientific">Quercus rubra</name>
    <name type="common">Northern red oak</name>
    <name type="synonym">Quercus borealis</name>
    <dbReference type="NCBI Taxonomy" id="3512"/>
    <lineage>
        <taxon>Eukaryota</taxon>
        <taxon>Viridiplantae</taxon>
        <taxon>Streptophyta</taxon>
        <taxon>Embryophyta</taxon>
        <taxon>Tracheophyta</taxon>
        <taxon>Spermatophyta</taxon>
        <taxon>Magnoliopsida</taxon>
        <taxon>eudicotyledons</taxon>
        <taxon>Gunneridae</taxon>
        <taxon>Pentapetalae</taxon>
        <taxon>rosids</taxon>
        <taxon>fabids</taxon>
        <taxon>Fagales</taxon>
        <taxon>Fagaceae</taxon>
        <taxon>Quercus</taxon>
    </lineage>
</organism>
<evidence type="ECO:0000256" key="4">
    <source>
        <dbReference type="ARBA" id="ARBA00023136"/>
    </source>
</evidence>
<keyword evidence="6" id="KW-0732">Signal</keyword>
<dbReference type="PANTHER" id="PTHR11040">
    <property type="entry name" value="ZINC/IRON TRANSPORTER"/>
    <property type="match status" value="1"/>
</dbReference>
<feature type="transmembrane region" description="Helical" evidence="5">
    <location>
        <begin position="176"/>
        <end position="195"/>
    </location>
</feature>
<gene>
    <name evidence="7" type="ORF">RGQ29_000678</name>
</gene>
<reference evidence="7 8" key="1">
    <citation type="journal article" date="2023" name="G3 (Bethesda)">
        <title>A haplotype-resolved chromosome-scale genome for Quercus rubra L. provides insights into the genetics of adaptive traits for red oak species.</title>
        <authorList>
            <person name="Kapoor B."/>
            <person name="Jenkins J."/>
            <person name="Schmutz J."/>
            <person name="Zhebentyayeva T."/>
            <person name="Kuelheim C."/>
            <person name="Coggeshall M."/>
            <person name="Heim C."/>
            <person name="Lasky J.R."/>
            <person name="Leites L."/>
            <person name="Islam-Faridi N."/>
            <person name="Romero-Severson J."/>
            <person name="DeLeo V.L."/>
            <person name="Lucas S.M."/>
            <person name="Lazic D."/>
            <person name="Gailing O."/>
            <person name="Carlson J."/>
            <person name="Staton M."/>
        </authorList>
    </citation>
    <scope>NUCLEOTIDE SEQUENCE [LARGE SCALE GENOMIC DNA]</scope>
    <source>
        <strain evidence="7">Pseudo-F2</strain>
    </source>
</reference>
<keyword evidence="4 5" id="KW-0472">Membrane</keyword>
<proteinExistence type="predicted"/>
<comment type="subcellular location">
    <subcellularLocation>
        <location evidence="1">Membrane</location>
        <topology evidence="1">Multi-pass membrane protein</topology>
    </subcellularLocation>
</comment>
<evidence type="ECO:0000313" key="7">
    <source>
        <dbReference type="EMBL" id="KAK4606542.1"/>
    </source>
</evidence>
<feature type="chain" id="PRO_5042948605" evidence="6">
    <location>
        <begin position="30"/>
        <end position="266"/>
    </location>
</feature>
<dbReference type="GO" id="GO:0016020">
    <property type="term" value="C:membrane"/>
    <property type="evidence" value="ECO:0007669"/>
    <property type="project" value="UniProtKB-SubCell"/>
</dbReference>
<evidence type="ECO:0000256" key="1">
    <source>
        <dbReference type="ARBA" id="ARBA00004141"/>
    </source>
</evidence>
<feature type="transmembrane region" description="Helical" evidence="5">
    <location>
        <begin position="245"/>
        <end position="264"/>
    </location>
</feature>
<feature type="transmembrane region" description="Helical" evidence="5">
    <location>
        <begin position="77"/>
        <end position="104"/>
    </location>
</feature>
<keyword evidence="8" id="KW-1185">Reference proteome</keyword>
<evidence type="ECO:0000256" key="3">
    <source>
        <dbReference type="ARBA" id="ARBA00022989"/>
    </source>
</evidence>
<dbReference type="AlphaFoldDB" id="A0AAN7G9D2"/>
<evidence type="ECO:0000256" key="2">
    <source>
        <dbReference type="ARBA" id="ARBA00022692"/>
    </source>
</evidence>
<dbReference type="Proteomes" id="UP001324115">
    <property type="component" value="Unassembled WGS sequence"/>
</dbReference>
<evidence type="ECO:0000256" key="5">
    <source>
        <dbReference type="SAM" id="Phobius"/>
    </source>
</evidence>
<feature type="transmembrane region" description="Helical" evidence="5">
    <location>
        <begin position="45"/>
        <end position="65"/>
    </location>
</feature>
<dbReference type="PANTHER" id="PTHR11040:SF140">
    <property type="entry name" value="ZRT (ZRT), IRT- (IRT-) LIKE PROTEIN TRANSPORTER"/>
    <property type="match status" value="1"/>
</dbReference>
<keyword evidence="2 5" id="KW-0812">Transmembrane</keyword>
<name>A0AAN7G9D2_QUERU</name>
<dbReference type="Pfam" id="PF02535">
    <property type="entry name" value="Zip"/>
    <property type="match status" value="2"/>
</dbReference>
<accession>A0AAN7G9D2</accession>
<dbReference type="InterPro" id="IPR003689">
    <property type="entry name" value="ZIP"/>
</dbReference>
<protein>
    <submittedName>
        <fullName evidence="7">Uncharacterized protein</fullName>
    </submittedName>
</protein>
<keyword evidence="3 5" id="KW-1133">Transmembrane helix</keyword>
<sequence length="266" mass="28406">MASISSSKTLKTTTLFFCLLVLQLSLIKGQGPQGGNDQSSSDQLLLLGTQFAGEVFLATSLIHFLNDSAGTFADLTAKTYPFVFMLASAGYVSTLLADCIVASLTSGRTPEEQPKEVHVDVNPEFLRTTSFGDALLLILALCFHSVFEGIAVGVSAISMGIALLKMLPKRPFLSTAVYSFVFAISSPVGVGIGIAIDATTQGQTTNWIYAISMGIACGVFVYVAINHLTAKGYTPQSECYFDTSFYKFFALLLGVTVLAIVVIWDT</sequence>
<evidence type="ECO:0000256" key="6">
    <source>
        <dbReference type="SAM" id="SignalP"/>
    </source>
</evidence>
<dbReference type="EMBL" id="JAXUIC010000001">
    <property type="protein sequence ID" value="KAK4606542.1"/>
    <property type="molecule type" value="Genomic_DNA"/>
</dbReference>
<feature type="signal peptide" evidence="6">
    <location>
        <begin position="1"/>
        <end position="29"/>
    </location>
</feature>
<feature type="transmembrane region" description="Helical" evidence="5">
    <location>
        <begin position="207"/>
        <end position="225"/>
    </location>
</feature>
<evidence type="ECO:0000313" key="8">
    <source>
        <dbReference type="Proteomes" id="UP001324115"/>
    </source>
</evidence>
<dbReference type="GO" id="GO:0005385">
    <property type="term" value="F:zinc ion transmembrane transporter activity"/>
    <property type="evidence" value="ECO:0007669"/>
    <property type="project" value="TreeGrafter"/>
</dbReference>
<comment type="caution">
    <text evidence="7">The sequence shown here is derived from an EMBL/GenBank/DDBJ whole genome shotgun (WGS) entry which is preliminary data.</text>
</comment>